<dbReference type="Pfam" id="PF02085">
    <property type="entry name" value="Cytochrom_CIII"/>
    <property type="match status" value="1"/>
</dbReference>
<feature type="binding site" description="covalent" evidence="6">
    <location>
        <position position="117"/>
    </location>
    <ligand>
        <name>heme c</name>
        <dbReference type="ChEBI" id="CHEBI:61717"/>
        <label>3</label>
    </ligand>
</feature>
<keyword evidence="2 6" id="KW-0349">Heme</keyword>
<protein>
    <submittedName>
        <fullName evidence="9">Cytochrome c3 family protein</fullName>
    </submittedName>
</protein>
<name>A0A5S5MCW0_9BACT</name>
<feature type="binding site" description="axial binding residue" evidence="6">
    <location>
        <position position="69"/>
    </location>
    <ligand>
        <name>heme c</name>
        <dbReference type="ChEBI" id="CHEBI:61717"/>
        <label>2</label>
    </ligand>
    <ligandPart>
        <name>Fe</name>
        <dbReference type="ChEBI" id="CHEBI:18248"/>
    </ligandPart>
</feature>
<evidence type="ECO:0000256" key="7">
    <source>
        <dbReference type="SAM" id="Phobius"/>
    </source>
</evidence>
<feature type="binding site" description="axial binding residue" evidence="6">
    <location>
        <position position="131"/>
    </location>
    <ligand>
        <name>heme c</name>
        <dbReference type="ChEBI" id="CHEBI:61717"/>
        <label>1</label>
    </ligand>
    <ligandPart>
        <name>Fe</name>
        <dbReference type="ChEBI" id="CHEBI:18248"/>
    </ligandPart>
</feature>
<evidence type="ECO:0000256" key="1">
    <source>
        <dbReference type="ARBA" id="ARBA00022448"/>
    </source>
</evidence>
<keyword evidence="10" id="KW-1185">Reference proteome</keyword>
<accession>A0A5S5MCW0</accession>
<evidence type="ECO:0000256" key="5">
    <source>
        <dbReference type="ARBA" id="ARBA00023004"/>
    </source>
</evidence>
<keyword evidence="7" id="KW-0812">Transmembrane</keyword>
<feature type="binding site" description="covalent" evidence="6">
    <location>
        <position position="114"/>
    </location>
    <ligand>
        <name>heme c</name>
        <dbReference type="ChEBI" id="CHEBI:61717"/>
        <label>3</label>
    </ligand>
</feature>
<evidence type="ECO:0000259" key="8">
    <source>
        <dbReference type="Pfam" id="PF02085"/>
    </source>
</evidence>
<dbReference type="NCBIfam" id="NF045722">
    <property type="entry name" value="c3_cytochr_TmcA"/>
    <property type="match status" value="1"/>
</dbReference>
<dbReference type="SUPFAM" id="SSF48695">
    <property type="entry name" value="Multiheme cytochromes"/>
    <property type="match status" value="1"/>
</dbReference>
<dbReference type="InterPro" id="IPR020942">
    <property type="entry name" value="Cyt_c_III_dom"/>
</dbReference>
<proteinExistence type="predicted"/>
<dbReference type="AlphaFoldDB" id="A0A5S5MCW0"/>
<feature type="binding site" description="axial binding residue" evidence="6">
    <location>
        <position position="73"/>
    </location>
    <ligand>
        <name>heme c</name>
        <dbReference type="ChEBI" id="CHEBI:61717"/>
        <label>1</label>
    </ligand>
    <ligandPart>
        <name>Fe</name>
        <dbReference type="ChEBI" id="CHEBI:18248"/>
    </ligandPart>
</feature>
<reference evidence="9 10" key="1">
    <citation type="submission" date="2019-06" db="EMBL/GenBank/DDBJ databases">
        <title>Desulfobotulus mexicanus sp. nov., a novel sulfate-reducing bacterium isolated from the sediment of an alkaline crater lake in Mexico.</title>
        <authorList>
            <person name="Hirschler-Rea A."/>
        </authorList>
    </citation>
    <scope>NUCLEOTIDE SEQUENCE [LARGE SCALE GENOMIC DNA]</scope>
    <source>
        <strain evidence="9 10">PAR22N</strain>
    </source>
</reference>
<comment type="caution">
    <text evidence="9">The sequence shown here is derived from an EMBL/GenBank/DDBJ whole genome shotgun (WGS) entry which is preliminary data.</text>
</comment>
<dbReference type="GO" id="GO:0009055">
    <property type="term" value="F:electron transfer activity"/>
    <property type="evidence" value="ECO:0007669"/>
    <property type="project" value="InterPro"/>
</dbReference>
<dbReference type="PRINTS" id="PR00609">
    <property type="entry name" value="CYTOCHROMEC3"/>
</dbReference>
<feature type="binding site" description="axial binding residue" evidence="6">
    <location>
        <position position="74"/>
    </location>
    <ligand>
        <name>heme c</name>
        <dbReference type="ChEBI" id="CHEBI:61717"/>
        <label>1</label>
    </ligand>
    <ligandPart>
        <name>Fe</name>
        <dbReference type="ChEBI" id="CHEBI:18248"/>
    </ligandPart>
</feature>
<comment type="cofactor">
    <cofactor evidence="6">
        <name>heme c</name>
        <dbReference type="ChEBI" id="CHEBI:61717"/>
    </cofactor>
    <text evidence="6">Binds 4 heme c groups covalently per monomer.</text>
</comment>
<keyword evidence="7" id="KW-0472">Membrane</keyword>
<evidence type="ECO:0000256" key="3">
    <source>
        <dbReference type="ARBA" id="ARBA00022723"/>
    </source>
</evidence>
<keyword evidence="5 6" id="KW-0408">Iron</keyword>
<keyword evidence="1" id="KW-0813">Transport</keyword>
<feature type="domain" description="Class III cytochrome C" evidence="8">
    <location>
        <begin position="46"/>
        <end position="132"/>
    </location>
</feature>
<dbReference type="GO" id="GO:0020037">
    <property type="term" value="F:heme binding"/>
    <property type="evidence" value="ECO:0007669"/>
    <property type="project" value="InterPro"/>
</dbReference>
<keyword evidence="4" id="KW-0249">Electron transport</keyword>
<dbReference type="EMBL" id="VDMB01000026">
    <property type="protein sequence ID" value="TYT73531.1"/>
    <property type="molecule type" value="Genomic_DNA"/>
</dbReference>
<keyword evidence="7" id="KW-1133">Transmembrane helix</keyword>
<gene>
    <name evidence="9" type="ORF">FIM25_14475</name>
</gene>
<dbReference type="Proteomes" id="UP000321899">
    <property type="component" value="Unassembled WGS sequence"/>
</dbReference>
<keyword evidence="3 6" id="KW-0479">Metal-binding</keyword>
<evidence type="ECO:0000313" key="10">
    <source>
        <dbReference type="Proteomes" id="UP000321899"/>
    </source>
</evidence>
<feature type="binding site" description="axial binding residue" evidence="6">
    <location>
        <position position="60"/>
    </location>
    <ligand>
        <name>heme c</name>
        <dbReference type="ChEBI" id="CHEBI:61717"/>
        <label>1</label>
    </ligand>
    <ligandPart>
        <name>Fe</name>
        <dbReference type="ChEBI" id="CHEBI:18248"/>
    </ligandPart>
</feature>
<evidence type="ECO:0000313" key="9">
    <source>
        <dbReference type="EMBL" id="TYT73531.1"/>
    </source>
</evidence>
<feature type="binding site" description="axial binding residue" evidence="6">
    <location>
        <position position="132"/>
    </location>
    <ligand>
        <name>heme c</name>
        <dbReference type="ChEBI" id="CHEBI:61717"/>
        <label>1</label>
    </ligand>
    <ligandPart>
        <name>Fe</name>
        <dbReference type="ChEBI" id="CHEBI:18248"/>
    </ligandPart>
</feature>
<feature type="binding site" description="axial binding residue" evidence="6">
    <location>
        <position position="118"/>
    </location>
    <ligand>
        <name>heme c</name>
        <dbReference type="ChEBI" id="CHEBI:61717"/>
        <label>3</label>
    </ligand>
    <ligandPart>
        <name>Fe</name>
        <dbReference type="ChEBI" id="CHEBI:18248"/>
    </ligandPart>
</feature>
<dbReference type="Gene3D" id="3.90.10.10">
    <property type="entry name" value="Cytochrome C3"/>
    <property type="match status" value="1"/>
</dbReference>
<sequence length="135" mass="14780">MRHEGVYMLKKSLAFLSVLGILGLIVFSLNAFSGIDEGTVTDPAFERKTRGTVAFDHDMHMEAPGVTDCATCHHYYEDGVLIEFESSEGLSCSECHMGKGGDIMPLIEAYHQQCRSCHIEQQAGPVTCAGCHEKP</sequence>
<organism evidence="9 10">
    <name type="scientific">Desulfobotulus mexicanus</name>
    <dbReference type="NCBI Taxonomy" id="2586642"/>
    <lineage>
        <taxon>Bacteria</taxon>
        <taxon>Pseudomonadati</taxon>
        <taxon>Thermodesulfobacteriota</taxon>
        <taxon>Desulfobacteria</taxon>
        <taxon>Desulfobacterales</taxon>
        <taxon>Desulfobacteraceae</taxon>
        <taxon>Desulfobotulus</taxon>
    </lineage>
</organism>
<dbReference type="InterPro" id="IPR036280">
    <property type="entry name" value="Multihaem_cyt_sf"/>
</dbReference>
<dbReference type="InterPro" id="IPR054899">
    <property type="entry name" value="c3_cytochr_TmcA"/>
</dbReference>
<feature type="binding site" description="axial binding residue" evidence="6">
    <location>
        <position position="57"/>
    </location>
    <ligand>
        <name>heme c</name>
        <dbReference type="ChEBI" id="CHEBI:61717"/>
        <label>1</label>
    </ligand>
    <ligandPart>
        <name>Fe</name>
        <dbReference type="ChEBI" id="CHEBI:18248"/>
    </ligandPart>
</feature>
<dbReference type="GO" id="GO:0046872">
    <property type="term" value="F:metal ion binding"/>
    <property type="evidence" value="ECO:0007669"/>
    <property type="project" value="UniProtKB-KW"/>
</dbReference>
<dbReference type="OrthoDB" id="9796996at2"/>
<evidence type="ECO:0000256" key="4">
    <source>
        <dbReference type="ARBA" id="ARBA00022982"/>
    </source>
</evidence>
<feature type="binding site" description="axial binding residue" evidence="6">
    <location>
        <position position="128"/>
    </location>
    <ligand>
        <name>heme c</name>
        <dbReference type="ChEBI" id="CHEBI:61717"/>
        <label>1</label>
    </ligand>
    <ligandPart>
        <name>Fe</name>
        <dbReference type="ChEBI" id="CHEBI:18248"/>
    </ligandPart>
</feature>
<dbReference type="CDD" id="cd08168">
    <property type="entry name" value="Cytochrom_C3"/>
    <property type="match status" value="1"/>
</dbReference>
<evidence type="ECO:0000256" key="6">
    <source>
        <dbReference type="PIRSR" id="PIRSR602322-1"/>
    </source>
</evidence>
<feature type="transmembrane region" description="Helical" evidence="7">
    <location>
        <begin position="12"/>
        <end position="32"/>
    </location>
</feature>
<dbReference type="InterPro" id="IPR002322">
    <property type="entry name" value="Cyt_c_III"/>
</dbReference>
<evidence type="ECO:0000256" key="2">
    <source>
        <dbReference type="ARBA" id="ARBA00022617"/>
    </source>
</evidence>
<feature type="binding site" description="axial binding residue" evidence="6">
    <location>
        <position position="72"/>
    </location>
    <ligand>
        <name>heme c</name>
        <dbReference type="ChEBI" id="CHEBI:61717"/>
        <label>1</label>
    </ligand>
    <ligandPart>
        <name>Fe</name>
        <dbReference type="ChEBI" id="CHEBI:18248"/>
    </ligandPart>
</feature>